<protein>
    <recommendedName>
        <fullName evidence="3">Uracil-DNA glycosylase-like domain-containing protein</fullName>
    </recommendedName>
</protein>
<sequence>MAFDSNEEDKLFKEIQDKGDYNYFVRDGVVNRTEYLKSKPKILFILRESYGTDDSQPEEIVKLREFFATGGLNKKSPQTESGITRTVEQIDAASKGKLLSYDETMHVDNERRKKALNKVAIFNLNKESNHINNQTNWTLLKKETKSNCDIYKKLFDLYEPDIIVCGGTYGLFQTIYPELEDTPTKDNRYYSWTTVNNKKTLVLNCNHPSDRNSHEYYDRLNGILSKVYIED</sequence>
<dbReference type="STRING" id="1423818.FC88_GL001212"/>
<organism evidence="1 2">
    <name type="scientific">Companilactobacillus futsaii</name>
    <dbReference type="NCBI Taxonomy" id="938155"/>
    <lineage>
        <taxon>Bacteria</taxon>
        <taxon>Bacillati</taxon>
        <taxon>Bacillota</taxon>
        <taxon>Bacilli</taxon>
        <taxon>Lactobacillales</taxon>
        <taxon>Lactobacillaceae</taxon>
        <taxon>Companilactobacillus</taxon>
    </lineage>
</organism>
<evidence type="ECO:0000313" key="1">
    <source>
        <dbReference type="EMBL" id="QCX24552.1"/>
    </source>
</evidence>
<reference evidence="1 2" key="1">
    <citation type="submission" date="2019-05" db="EMBL/GenBank/DDBJ databases">
        <title>Genome Sequence of Lactobacillus futsaii Y97, a Potential Probiotic Strain Isolated from the Futsai of Taiwan.</title>
        <authorList>
            <person name="Du X."/>
        </authorList>
    </citation>
    <scope>NUCLEOTIDE SEQUENCE [LARGE SCALE GENOMIC DNA]</scope>
    <source>
        <strain evidence="1 2">Y97</strain>
    </source>
</reference>
<proteinExistence type="predicted"/>
<dbReference type="KEGG" id="lft:FG051_05265"/>
<dbReference type="EMBL" id="CP040736">
    <property type="protein sequence ID" value="QCX24552.1"/>
    <property type="molecule type" value="Genomic_DNA"/>
</dbReference>
<dbReference type="RefSeq" id="WP_057814994.1">
    <property type="nucleotide sequence ID" value="NZ_CP040736.1"/>
</dbReference>
<evidence type="ECO:0000313" key="2">
    <source>
        <dbReference type="Proteomes" id="UP000310673"/>
    </source>
</evidence>
<dbReference type="AlphaFoldDB" id="A0A5B7T2H9"/>
<name>A0A5B7T2H9_9LACO</name>
<accession>A0A5B7T2H9</accession>
<dbReference type="Proteomes" id="UP000310673">
    <property type="component" value="Chromosome"/>
</dbReference>
<gene>
    <name evidence="1" type="ORF">FG051_05265</name>
</gene>
<evidence type="ECO:0008006" key="3">
    <source>
        <dbReference type="Google" id="ProtNLM"/>
    </source>
</evidence>